<dbReference type="NCBIfam" id="NF004076">
    <property type="entry name" value="PRK05581.1-4"/>
    <property type="match status" value="1"/>
</dbReference>
<dbReference type="InterPro" id="IPR011060">
    <property type="entry name" value="RibuloseP-bd_barrel"/>
</dbReference>
<dbReference type="GO" id="GO:0006098">
    <property type="term" value="P:pentose-phosphate shunt"/>
    <property type="evidence" value="ECO:0007669"/>
    <property type="project" value="UniProtKB-UniRule"/>
</dbReference>
<evidence type="ECO:0000256" key="6">
    <source>
        <dbReference type="ARBA" id="ARBA00009541"/>
    </source>
</evidence>
<dbReference type="Proteomes" id="UP001229251">
    <property type="component" value="Unassembled WGS sequence"/>
</dbReference>
<feature type="binding site" evidence="10 14">
    <location>
        <position position="9"/>
    </location>
    <ligand>
        <name>substrate</name>
    </ligand>
</feature>
<dbReference type="GO" id="GO:0005737">
    <property type="term" value="C:cytoplasm"/>
    <property type="evidence" value="ECO:0007669"/>
    <property type="project" value="UniProtKB-ARBA"/>
</dbReference>
<comment type="similarity">
    <text evidence="6 10 11">Belongs to the ribulose-phosphate 3-epimerase family.</text>
</comment>
<comment type="cofactor">
    <cofactor evidence="4">
        <name>Zn(2+)</name>
        <dbReference type="ChEBI" id="CHEBI:29105"/>
    </cofactor>
</comment>
<evidence type="ECO:0000256" key="11">
    <source>
        <dbReference type="PIRNR" id="PIRNR001461"/>
    </source>
</evidence>
<keyword evidence="13" id="KW-0862">Zinc</keyword>
<comment type="cofactor">
    <cofactor evidence="3">
        <name>Co(2+)</name>
        <dbReference type="ChEBI" id="CHEBI:48828"/>
    </cofactor>
</comment>
<evidence type="ECO:0000256" key="8">
    <source>
        <dbReference type="ARBA" id="ARBA00022723"/>
    </source>
</evidence>
<evidence type="ECO:0000256" key="5">
    <source>
        <dbReference type="ARBA" id="ARBA00001954"/>
    </source>
</evidence>
<keyword evidence="13" id="KW-0170">Cobalt</keyword>
<keyword evidence="9 10" id="KW-0413">Isomerase</keyword>
<comment type="caution">
    <text evidence="15">The sequence shown here is derived from an EMBL/GenBank/DDBJ whole genome shotgun (WGS) entry which is preliminary data.</text>
</comment>
<comment type="cofactor">
    <cofactor evidence="2">
        <name>Mn(2+)</name>
        <dbReference type="ChEBI" id="CHEBI:29035"/>
    </cofactor>
</comment>
<dbReference type="CDD" id="cd00429">
    <property type="entry name" value="RPE"/>
    <property type="match status" value="1"/>
</dbReference>
<dbReference type="AlphaFoldDB" id="A0AAJ1Q743"/>
<dbReference type="InterPro" id="IPR013785">
    <property type="entry name" value="Aldolase_TIM"/>
</dbReference>
<dbReference type="RefSeq" id="WP_070608467.1">
    <property type="nucleotide sequence ID" value="NZ_JASOOE010000027.1"/>
</dbReference>
<dbReference type="EC" id="5.1.3.1" evidence="7 10"/>
<evidence type="ECO:0000256" key="10">
    <source>
        <dbReference type="HAMAP-Rule" id="MF_02227"/>
    </source>
</evidence>
<dbReference type="Pfam" id="PF00834">
    <property type="entry name" value="Ribul_P_3_epim"/>
    <property type="match status" value="1"/>
</dbReference>
<feature type="binding site" evidence="10 14">
    <location>
        <begin position="198"/>
        <end position="199"/>
    </location>
    <ligand>
        <name>substrate</name>
    </ligand>
</feature>
<feature type="binding site" evidence="10 13">
    <location>
        <position position="34"/>
    </location>
    <ligand>
        <name>a divalent metal cation</name>
        <dbReference type="ChEBI" id="CHEBI:60240"/>
    </ligand>
</feature>
<keyword evidence="8 10" id="KW-0479">Metal-binding</keyword>
<dbReference type="PROSITE" id="PS01085">
    <property type="entry name" value="RIBUL_P_3_EPIMER_1"/>
    <property type="match status" value="1"/>
</dbReference>
<comment type="pathway">
    <text evidence="10">Carbohydrate degradation.</text>
</comment>
<dbReference type="FunFam" id="3.20.20.70:FF:000004">
    <property type="entry name" value="Ribulose-phosphate 3-epimerase"/>
    <property type="match status" value="1"/>
</dbReference>
<dbReference type="Gene3D" id="3.20.20.70">
    <property type="entry name" value="Aldolase class I"/>
    <property type="match status" value="1"/>
</dbReference>
<feature type="binding site" evidence="10 13">
    <location>
        <position position="67"/>
    </location>
    <ligand>
        <name>a divalent metal cation</name>
        <dbReference type="ChEBI" id="CHEBI:60240"/>
    </ligand>
</feature>
<comment type="cofactor">
    <cofactor evidence="10 13">
        <name>a divalent metal cation</name>
        <dbReference type="ChEBI" id="CHEBI:60240"/>
    </cofactor>
    <text evidence="10 13">Binds 1 divalent metal cation per subunit.</text>
</comment>
<feature type="binding site" evidence="10">
    <location>
        <begin position="176"/>
        <end position="178"/>
    </location>
    <ligand>
        <name>substrate</name>
    </ligand>
</feature>
<dbReference type="NCBIfam" id="TIGR01163">
    <property type="entry name" value="rpe"/>
    <property type="match status" value="1"/>
</dbReference>
<dbReference type="InterPro" id="IPR000056">
    <property type="entry name" value="Ribul_P_3_epim-like"/>
</dbReference>
<accession>A0AAJ1Q743</accession>
<dbReference type="GO" id="GO:0046872">
    <property type="term" value="F:metal ion binding"/>
    <property type="evidence" value="ECO:0007669"/>
    <property type="project" value="UniProtKB-UniRule"/>
</dbReference>
<evidence type="ECO:0000256" key="2">
    <source>
        <dbReference type="ARBA" id="ARBA00001936"/>
    </source>
</evidence>
<feature type="binding site" evidence="14">
    <location>
        <position position="178"/>
    </location>
    <ligand>
        <name>substrate</name>
    </ligand>
</feature>
<protein>
    <recommendedName>
        <fullName evidence="7 10">Ribulose-phosphate 3-epimerase</fullName>
        <ecNumber evidence="7 10">5.1.3.1</ecNumber>
    </recommendedName>
</protein>
<evidence type="ECO:0000256" key="9">
    <source>
        <dbReference type="ARBA" id="ARBA00023235"/>
    </source>
</evidence>
<feature type="binding site" evidence="10 13">
    <location>
        <position position="176"/>
    </location>
    <ligand>
        <name>a divalent metal cation</name>
        <dbReference type="ChEBI" id="CHEBI:60240"/>
    </ligand>
</feature>
<keyword evidence="10 11" id="KW-0119">Carbohydrate metabolism</keyword>
<dbReference type="InterPro" id="IPR026019">
    <property type="entry name" value="Ribul_P_3_epim"/>
</dbReference>
<organism evidence="15 16">
    <name type="scientific">Facklamia hominis</name>
    <dbReference type="NCBI Taxonomy" id="178214"/>
    <lineage>
        <taxon>Bacteria</taxon>
        <taxon>Bacillati</taxon>
        <taxon>Bacillota</taxon>
        <taxon>Bacilli</taxon>
        <taxon>Lactobacillales</taxon>
        <taxon>Aerococcaceae</taxon>
        <taxon>Facklamia</taxon>
    </lineage>
</organism>
<dbReference type="PROSITE" id="PS01086">
    <property type="entry name" value="RIBUL_P_3_EPIMER_2"/>
    <property type="match status" value="1"/>
</dbReference>
<comment type="function">
    <text evidence="10">Catalyzes the reversible epimerization of D-ribulose 5-phosphate to D-xylulose 5-phosphate.</text>
</comment>
<feature type="binding site" evidence="10 13">
    <location>
        <position position="36"/>
    </location>
    <ligand>
        <name>a divalent metal cation</name>
        <dbReference type="ChEBI" id="CHEBI:60240"/>
    </ligand>
</feature>
<evidence type="ECO:0000256" key="7">
    <source>
        <dbReference type="ARBA" id="ARBA00013188"/>
    </source>
</evidence>
<dbReference type="PIRSF" id="PIRSF001461">
    <property type="entry name" value="RPE"/>
    <property type="match status" value="1"/>
</dbReference>
<dbReference type="SUPFAM" id="SSF51366">
    <property type="entry name" value="Ribulose-phoshate binding barrel"/>
    <property type="match status" value="1"/>
</dbReference>
<evidence type="ECO:0000256" key="12">
    <source>
        <dbReference type="PIRSR" id="PIRSR001461-1"/>
    </source>
</evidence>
<dbReference type="GO" id="GO:0004750">
    <property type="term" value="F:D-ribulose-phosphate 3-epimerase activity"/>
    <property type="evidence" value="ECO:0007669"/>
    <property type="project" value="UniProtKB-UniRule"/>
</dbReference>
<name>A0AAJ1Q743_9LACT</name>
<evidence type="ECO:0000313" key="16">
    <source>
        <dbReference type="Proteomes" id="UP001229251"/>
    </source>
</evidence>
<proteinExistence type="inferred from homology"/>
<feature type="binding site" evidence="10 14">
    <location>
        <position position="67"/>
    </location>
    <ligand>
        <name>substrate</name>
    </ligand>
</feature>
<dbReference type="EMBL" id="JASOOE010000027">
    <property type="protein sequence ID" value="MDK7188117.1"/>
    <property type="molecule type" value="Genomic_DNA"/>
</dbReference>
<keyword evidence="13" id="KW-0464">Manganese</keyword>
<comment type="catalytic activity">
    <reaction evidence="1 10 11">
        <text>D-ribulose 5-phosphate = D-xylulose 5-phosphate</text>
        <dbReference type="Rhea" id="RHEA:13677"/>
        <dbReference type="ChEBI" id="CHEBI:57737"/>
        <dbReference type="ChEBI" id="CHEBI:58121"/>
        <dbReference type="EC" id="5.1.3.1"/>
    </reaction>
</comment>
<sequence>MTIMKIAPSMLSADFNQLAADIQRIERMGVEYLHIDLMDGQFVPNISFGPMVYAGLRKKSNLVFDCHMMVDRPERYIKSVAEAGADIITIHQEACLHLHSALQQIHQLNKKAGVAINPATSVESIIPILDMVDQVLVMTVNPGFGGQAFIPSTLKKVAQLAKIRNSEDLKFEIEVDGGVNDRTARDCVKAGADVLVAGSYIFNHEDPQQAIDQLRSASDD</sequence>
<evidence type="ECO:0000313" key="15">
    <source>
        <dbReference type="EMBL" id="MDK7188117.1"/>
    </source>
</evidence>
<evidence type="ECO:0000256" key="1">
    <source>
        <dbReference type="ARBA" id="ARBA00001782"/>
    </source>
</evidence>
<feature type="binding site" evidence="10 14">
    <location>
        <begin position="143"/>
        <end position="146"/>
    </location>
    <ligand>
        <name>substrate</name>
    </ligand>
</feature>
<evidence type="ECO:0000256" key="3">
    <source>
        <dbReference type="ARBA" id="ARBA00001941"/>
    </source>
</evidence>
<feature type="active site" description="Proton acceptor" evidence="10 12">
    <location>
        <position position="36"/>
    </location>
</feature>
<comment type="cofactor">
    <cofactor evidence="5">
        <name>Fe(2+)</name>
        <dbReference type="ChEBI" id="CHEBI:29033"/>
    </cofactor>
</comment>
<gene>
    <name evidence="10 15" type="primary">rpe</name>
    <name evidence="15" type="ORF">QP433_09055</name>
</gene>
<feature type="active site" description="Proton donor" evidence="10 12">
    <location>
        <position position="176"/>
    </location>
</feature>
<evidence type="ECO:0000256" key="4">
    <source>
        <dbReference type="ARBA" id="ARBA00001947"/>
    </source>
</evidence>
<dbReference type="GO" id="GO:0019323">
    <property type="term" value="P:pentose catabolic process"/>
    <property type="evidence" value="ECO:0007669"/>
    <property type="project" value="UniProtKB-UniRule"/>
</dbReference>
<reference evidence="15" key="1">
    <citation type="submission" date="2023-05" db="EMBL/GenBank/DDBJ databases">
        <title>Cataloging the Phylogenetic Diversity of Human Bladder Bacteria.</title>
        <authorList>
            <person name="Du J."/>
        </authorList>
    </citation>
    <scope>NUCLEOTIDE SEQUENCE</scope>
    <source>
        <strain evidence="15">UMB1231</strain>
    </source>
</reference>
<dbReference type="HAMAP" id="MF_02227">
    <property type="entry name" value="RPE"/>
    <property type="match status" value="1"/>
</dbReference>
<dbReference type="PANTHER" id="PTHR11749">
    <property type="entry name" value="RIBULOSE-5-PHOSPHATE-3-EPIMERASE"/>
    <property type="match status" value="1"/>
</dbReference>
<evidence type="ECO:0000256" key="14">
    <source>
        <dbReference type="PIRSR" id="PIRSR001461-3"/>
    </source>
</evidence>
<evidence type="ECO:0000256" key="13">
    <source>
        <dbReference type="PIRSR" id="PIRSR001461-2"/>
    </source>
</evidence>